<reference evidence="4 5" key="1">
    <citation type="submission" date="2017-04" db="EMBL/GenBank/DDBJ databases">
        <title>Kefir bacterial isolates.</title>
        <authorList>
            <person name="Kim Y."/>
            <person name="Blasche S."/>
            <person name="Patil K.R."/>
        </authorList>
    </citation>
    <scope>NUCLEOTIDE SEQUENCE [LARGE SCALE GENOMIC DNA]</scope>
    <source>
        <strain evidence="4 5">OG2-1</strain>
    </source>
</reference>
<comment type="similarity">
    <text evidence="1">Belongs to the beta-class carbonic anhydrase family.</text>
</comment>
<dbReference type="GO" id="GO:0004089">
    <property type="term" value="F:carbonate dehydratase activity"/>
    <property type="evidence" value="ECO:0007669"/>
    <property type="project" value="InterPro"/>
</dbReference>
<sequence length="213" mass="23043">MGSRPVQPTAEYVLERLQEGNARFVRGELSHPHQDVARRDELTGGQFPFTTIFGCADSRTPPEHIFDLGLGDAFVVRTAGQVLDDGALGSLEYSITQFKTPVLIIMGHQSCGAVQATCSSVESGQLPGGFITRVVETIQPTVLAQELPHGEKPSQHVNEIVRAHTSATASRLLQESRSIIADAVARGETIVLGCFYHLDSGAVDIVFDSREMK</sequence>
<dbReference type="PANTHER" id="PTHR11002">
    <property type="entry name" value="CARBONIC ANHYDRASE"/>
    <property type="match status" value="1"/>
</dbReference>
<dbReference type="Proteomes" id="UP000216195">
    <property type="component" value="Unassembled WGS sequence"/>
</dbReference>
<feature type="binding site" evidence="3">
    <location>
        <position position="111"/>
    </location>
    <ligand>
        <name>Zn(2+)</name>
        <dbReference type="ChEBI" id="CHEBI:29105"/>
    </ligand>
</feature>
<evidence type="ECO:0000256" key="2">
    <source>
        <dbReference type="ARBA" id="ARBA00024993"/>
    </source>
</evidence>
<protein>
    <submittedName>
        <fullName evidence="4">Carbonic anhydrase</fullName>
    </submittedName>
</protein>
<comment type="caution">
    <text evidence="4">The sequence shown here is derived from an EMBL/GenBank/DDBJ whole genome shotgun (WGS) entry which is preliminary data.</text>
</comment>
<dbReference type="Gene3D" id="3.40.1050.10">
    <property type="entry name" value="Carbonic anhydrase"/>
    <property type="match status" value="1"/>
</dbReference>
<accession>A0AAE5KQE0</accession>
<dbReference type="SMART" id="SM00947">
    <property type="entry name" value="Pro_CA"/>
    <property type="match status" value="1"/>
</dbReference>
<organism evidence="4 5">
    <name type="scientific">Rothia dentocariosa</name>
    <dbReference type="NCBI Taxonomy" id="2047"/>
    <lineage>
        <taxon>Bacteria</taxon>
        <taxon>Bacillati</taxon>
        <taxon>Actinomycetota</taxon>
        <taxon>Actinomycetes</taxon>
        <taxon>Micrococcales</taxon>
        <taxon>Micrococcaceae</taxon>
        <taxon>Rothia</taxon>
    </lineage>
</organism>
<dbReference type="InterPro" id="IPR001765">
    <property type="entry name" value="Carbonic_anhydrase"/>
</dbReference>
<dbReference type="EMBL" id="NCWU01000001">
    <property type="protein sequence ID" value="PAK86874.1"/>
    <property type="molecule type" value="Genomic_DNA"/>
</dbReference>
<keyword evidence="3" id="KW-0479">Metal-binding</keyword>
<evidence type="ECO:0000256" key="1">
    <source>
        <dbReference type="ARBA" id="ARBA00006217"/>
    </source>
</evidence>
<dbReference type="Pfam" id="PF00484">
    <property type="entry name" value="Pro_CA"/>
    <property type="match status" value="1"/>
</dbReference>
<comment type="function">
    <text evidence="2">Catalyzes the reversible hydration of carbon dioxide to form bicarbonate.</text>
</comment>
<dbReference type="GO" id="GO:0008270">
    <property type="term" value="F:zinc ion binding"/>
    <property type="evidence" value="ECO:0007669"/>
    <property type="project" value="InterPro"/>
</dbReference>
<feature type="binding site" evidence="3">
    <location>
        <position position="55"/>
    </location>
    <ligand>
        <name>Zn(2+)</name>
        <dbReference type="ChEBI" id="CHEBI:29105"/>
    </ligand>
</feature>
<dbReference type="CDD" id="cd03378">
    <property type="entry name" value="beta_CA_cladeC"/>
    <property type="match status" value="1"/>
</dbReference>
<feature type="binding site" evidence="3">
    <location>
        <position position="57"/>
    </location>
    <ligand>
        <name>Zn(2+)</name>
        <dbReference type="ChEBI" id="CHEBI:29105"/>
    </ligand>
</feature>
<name>A0AAE5KQE0_9MICC</name>
<evidence type="ECO:0000313" key="4">
    <source>
        <dbReference type="EMBL" id="PAK86874.1"/>
    </source>
</evidence>
<evidence type="ECO:0000313" key="5">
    <source>
        <dbReference type="Proteomes" id="UP000216195"/>
    </source>
</evidence>
<evidence type="ECO:0000256" key="3">
    <source>
        <dbReference type="PIRSR" id="PIRSR601765-1"/>
    </source>
</evidence>
<keyword evidence="3" id="KW-0862">Zinc</keyword>
<proteinExistence type="inferred from homology"/>
<dbReference type="PANTHER" id="PTHR11002:SF79">
    <property type="entry name" value="CARBONIC ANHYDRASE 2"/>
    <property type="match status" value="1"/>
</dbReference>
<dbReference type="AlphaFoldDB" id="A0AAE5KQE0"/>
<dbReference type="InterPro" id="IPR036874">
    <property type="entry name" value="Carbonic_anhydrase_sf"/>
</dbReference>
<dbReference type="RefSeq" id="WP_095342942.1">
    <property type="nucleotide sequence ID" value="NZ_CP079201.1"/>
</dbReference>
<feature type="binding site" evidence="3">
    <location>
        <position position="108"/>
    </location>
    <ligand>
        <name>Zn(2+)</name>
        <dbReference type="ChEBI" id="CHEBI:29105"/>
    </ligand>
</feature>
<comment type="cofactor">
    <cofactor evidence="3">
        <name>Zn(2+)</name>
        <dbReference type="ChEBI" id="CHEBI:29105"/>
    </cofactor>
    <text evidence="3">Binds 1 zinc ion per subunit.</text>
</comment>
<dbReference type="SUPFAM" id="SSF53056">
    <property type="entry name" value="beta-carbonic anhydrase, cab"/>
    <property type="match status" value="1"/>
</dbReference>
<gene>
    <name evidence="4" type="ORF">B8W87_00645</name>
</gene>